<feature type="transmembrane region" description="Helical" evidence="8">
    <location>
        <begin position="234"/>
        <end position="256"/>
    </location>
</feature>
<comment type="similarity">
    <text evidence="2">Belongs to the tellurite-resistance/dicarboxylate transporter (TDT) family.</text>
</comment>
<evidence type="ECO:0000256" key="2">
    <source>
        <dbReference type="ARBA" id="ARBA00008566"/>
    </source>
</evidence>
<evidence type="ECO:0000256" key="5">
    <source>
        <dbReference type="ARBA" id="ARBA00022692"/>
    </source>
</evidence>
<evidence type="ECO:0000256" key="4">
    <source>
        <dbReference type="ARBA" id="ARBA00022475"/>
    </source>
</evidence>
<evidence type="ECO:0000256" key="3">
    <source>
        <dbReference type="ARBA" id="ARBA00022448"/>
    </source>
</evidence>
<gene>
    <name evidence="9" type="ORF">GCM10009550_60630</name>
</gene>
<protein>
    <submittedName>
        <fullName evidence="9">TDT family transporter</fullName>
    </submittedName>
</protein>
<keyword evidence="7 8" id="KW-0472">Membrane</keyword>
<evidence type="ECO:0000256" key="8">
    <source>
        <dbReference type="SAM" id="Phobius"/>
    </source>
</evidence>
<keyword evidence="10" id="KW-1185">Reference proteome</keyword>
<keyword evidence="4" id="KW-1003">Cell membrane</keyword>
<feature type="transmembrane region" description="Helical" evidence="8">
    <location>
        <begin position="131"/>
        <end position="152"/>
    </location>
</feature>
<sequence>MSSRTARRLPAGLLRELDHPADLFRNFGPNWFASVMGTGIVANAATGLPLHAPGLRTAAAVVWASAALLLVVLSSVWVVQWARYRQAARSHARHPVMSHFWGAPAMALMTVGAGTLEVGRDWIGLSAAVHVHAVLWTAGTLLGLVTSVWIPFKAMTGHRVAEDSAFGGWLMPVVPPMVSAATGAALIPHVAPGEGRLTLLLACYAMFGISMFAGIVIITQVWSRLVHHKVGPAAMVPTLWIVLGPLGQSVTAANLLGSAAHLALPRPQSTGAELFGFLYGVPTWGFAMMWLALAASITLRTARRHLPFSLTWWSFTFPVGTCVTGTSALAASLHSTALAASAVALYLLLVAAWLIVAMRTLRGALHGTLFLPPPAPARDARTTPADKAPAARESGFVLLTPIHRHDQQKT</sequence>
<feature type="transmembrane region" description="Helical" evidence="8">
    <location>
        <begin position="31"/>
        <end position="52"/>
    </location>
</feature>
<evidence type="ECO:0000313" key="9">
    <source>
        <dbReference type="EMBL" id="GAA0963930.1"/>
    </source>
</evidence>
<feature type="transmembrane region" description="Helical" evidence="8">
    <location>
        <begin position="310"/>
        <end position="331"/>
    </location>
</feature>
<evidence type="ECO:0000313" key="10">
    <source>
        <dbReference type="Proteomes" id="UP001500665"/>
    </source>
</evidence>
<dbReference type="Gene3D" id="1.50.10.150">
    <property type="entry name" value="Voltage-dependent anion channel"/>
    <property type="match status" value="1"/>
</dbReference>
<feature type="transmembrane region" description="Helical" evidence="8">
    <location>
        <begin position="276"/>
        <end position="298"/>
    </location>
</feature>
<accession>A0ABN1RV19</accession>
<feature type="transmembrane region" description="Helical" evidence="8">
    <location>
        <begin position="337"/>
        <end position="356"/>
    </location>
</feature>
<proteinExistence type="inferred from homology"/>
<evidence type="ECO:0000256" key="7">
    <source>
        <dbReference type="ARBA" id="ARBA00023136"/>
    </source>
</evidence>
<dbReference type="RefSeq" id="WP_344244501.1">
    <property type="nucleotide sequence ID" value="NZ_BAAAHH010000032.1"/>
</dbReference>
<dbReference type="InterPro" id="IPR038665">
    <property type="entry name" value="Voltage-dep_anion_channel_sf"/>
</dbReference>
<dbReference type="Pfam" id="PF03595">
    <property type="entry name" value="SLAC1"/>
    <property type="match status" value="1"/>
</dbReference>
<feature type="transmembrane region" description="Helical" evidence="8">
    <location>
        <begin position="164"/>
        <end position="187"/>
    </location>
</feature>
<dbReference type="Proteomes" id="UP001500665">
    <property type="component" value="Unassembled WGS sequence"/>
</dbReference>
<comment type="subcellular location">
    <subcellularLocation>
        <location evidence="1">Cell membrane</location>
        <topology evidence="1">Multi-pass membrane protein</topology>
    </subcellularLocation>
</comment>
<organism evidence="9 10">
    <name type="scientific">Actinocorallia libanotica</name>
    <dbReference type="NCBI Taxonomy" id="46162"/>
    <lineage>
        <taxon>Bacteria</taxon>
        <taxon>Bacillati</taxon>
        <taxon>Actinomycetota</taxon>
        <taxon>Actinomycetes</taxon>
        <taxon>Streptosporangiales</taxon>
        <taxon>Thermomonosporaceae</taxon>
        <taxon>Actinocorallia</taxon>
    </lineage>
</organism>
<comment type="caution">
    <text evidence="9">The sequence shown here is derived from an EMBL/GenBank/DDBJ whole genome shotgun (WGS) entry which is preliminary data.</text>
</comment>
<dbReference type="CDD" id="cd09320">
    <property type="entry name" value="TDT_like_2"/>
    <property type="match status" value="1"/>
</dbReference>
<name>A0ABN1RV19_9ACTN</name>
<feature type="transmembrane region" description="Helical" evidence="8">
    <location>
        <begin position="58"/>
        <end position="79"/>
    </location>
</feature>
<dbReference type="InterPro" id="IPR004695">
    <property type="entry name" value="SLAC1/Mae1/Ssu1/TehA"/>
</dbReference>
<dbReference type="EMBL" id="BAAAHH010000032">
    <property type="protein sequence ID" value="GAA0963930.1"/>
    <property type="molecule type" value="Genomic_DNA"/>
</dbReference>
<dbReference type="InterPro" id="IPR051629">
    <property type="entry name" value="Sulfite_efflux_TDT"/>
</dbReference>
<feature type="transmembrane region" description="Helical" evidence="8">
    <location>
        <begin position="100"/>
        <end position="119"/>
    </location>
</feature>
<keyword evidence="5 8" id="KW-0812">Transmembrane</keyword>
<evidence type="ECO:0000256" key="1">
    <source>
        <dbReference type="ARBA" id="ARBA00004651"/>
    </source>
</evidence>
<dbReference type="PANTHER" id="PTHR31686">
    <property type="match status" value="1"/>
</dbReference>
<feature type="transmembrane region" description="Helical" evidence="8">
    <location>
        <begin position="199"/>
        <end position="222"/>
    </location>
</feature>
<dbReference type="PANTHER" id="PTHR31686:SF1">
    <property type="entry name" value="SULFITE EFFLUX PUMP SSU1"/>
    <property type="match status" value="1"/>
</dbReference>
<evidence type="ECO:0000256" key="6">
    <source>
        <dbReference type="ARBA" id="ARBA00022989"/>
    </source>
</evidence>
<keyword evidence="6 8" id="KW-1133">Transmembrane helix</keyword>
<keyword evidence="3" id="KW-0813">Transport</keyword>
<reference evidence="9 10" key="1">
    <citation type="journal article" date="2019" name="Int. J. Syst. Evol. Microbiol.">
        <title>The Global Catalogue of Microorganisms (GCM) 10K type strain sequencing project: providing services to taxonomists for standard genome sequencing and annotation.</title>
        <authorList>
            <consortium name="The Broad Institute Genomics Platform"/>
            <consortium name="The Broad Institute Genome Sequencing Center for Infectious Disease"/>
            <person name="Wu L."/>
            <person name="Ma J."/>
        </authorList>
    </citation>
    <scope>NUCLEOTIDE SEQUENCE [LARGE SCALE GENOMIC DNA]</scope>
    <source>
        <strain evidence="9 10">JCM 10696</strain>
    </source>
</reference>